<dbReference type="AlphaFoldDB" id="A0A814WGT2"/>
<evidence type="ECO:0000256" key="1">
    <source>
        <dbReference type="SAM" id="SignalP"/>
    </source>
</evidence>
<comment type="caution">
    <text evidence="2">The sequence shown here is derived from an EMBL/GenBank/DDBJ whole genome shotgun (WGS) entry which is preliminary data.</text>
</comment>
<evidence type="ECO:0000313" key="3">
    <source>
        <dbReference type="EMBL" id="CAF1461408.1"/>
    </source>
</evidence>
<reference evidence="2" key="1">
    <citation type="submission" date="2021-02" db="EMBL/GenBank/DDBJ databases">
        <authorList>
            <person name="Nowell W R."/>
        </authorList>
    </citation>
    <scope>NUCLEOTIDE SEQUENCE</scope>
</reference>
<sequence length="71" mass="7622">MSSIVNYLLMALVLLCTSGFIQEAMGWRGGYGGRGWGGGWGRGYGGGWGRGYYGGGWGRGYYGGGWGGWYY</sequence>
<name>A0A814WGT2_9BILA</name>
<dbReference type="Proteomes" id="UP000663845">
    <property type="component" value="Unassembled WGS sequence"/>
</dbReference>
<dbReference type="EMBL" id="CAJNON010000331">
    <property type="protein sequence ID" value="CAF1201236.1"/>
    <property type="molecule type" value="Genomic_DNA"/>
</dbReference>
<keyword evidence="1" id="KW-0732">Signal</keyword>
<feature type="signal peptide" evidence="1">
    <location>
        <begin position="1"/>
        <end position="26"/>
    </location>
</feature>
<accession>A0A814WGT2</accession>
<dbReference type="Proteomes" id="UP000663881">
    <property type="component" value="Unassembled WGS sequence"/>
</dbReference>
<proteinExistence type="predicted"/>
<dbReference type="EMBL" id="CAJNOG010001648">
    <property type="protein sequence ID" value="CAF1461408.1"/>
    <property type="molecule type" value="Genomic_DNA"/>
</dbReference>
<organism evidence="2 5">
    <name type="scientific">Adineta steineri</name>
    <dbReference type="NCBI Taxonomy" id="433720"/>
    <lineage>
        <taxon>Eukaryota</taxon>
        <taxon>Metazoa</taxon>
        <taxon>Spiralia</taxon>
        <taxon>Gnathifera</taxon>
        <taxon>Rotifera</taxon>
        <taxon>Eurotatoria</taxon>
        <taxon>Bdelloidea</taxon>
        <taxon>Adinetida</taxon>
        <taxon>Adinetidae</taxon>
        <taxon>Adineta</taxon>
    </lineage>
</organism>
<protein>
    <submittedName>
        <fullName evidence="2">Uncharacterized protein</fullName>
    </submittedName>
</protein>
<dbReference type="Proteomes" id="UP000663891">
    <property type="component" value="Unassembled WGS sequence"/>
</dbReference>
<dbReference type="EMBL" id="CAJOAY010000046">
    <property type="protein sequence ID" value="CAF3506909.1"/>
    <property type="molecule type" value="Genomic_DNA"/>
</dbReference>
<evidence type="ECO:0000313" key="2">
    <source>
        <dbReference type="EMBL" id="CAF1201236.1"/>
    </source>
</evidence>
<feature type="chain" id="PRO_5036226350" evidence="1">
    <location>
        <begin position="27"/>
        <end position="71"/>
    </location>
</feature>
<gene>
    <name evidence="3" type="ORF">JYZ213_LOCUS41276</name>
    <name evidence="4" type="ORF">OKA104_LOCUS1817</name>
    <name evidence="2" type="ORF">VCS650_LOCUS25640</name>
</gene>
<evidence type="ECO:0000313" key="5">
    <source>
        <dbReference type="Proteomes" id="UP000663891"/>
    </source>
</evidence>
<evidence type="ECO:0000313" key="4">
    <source>
        <dbReference type="EMBL" id="CAF3506909.1"/>
    </source>
</evidence>